<dbReference type="InterPro" id="IPR005224">
    <property type="entry name" value="SfsA"/>
</dbReference>
<dbReference type="Gene3D" id="3.40.1350.60">
    <property type="match status" value="1"/>
</dbReference>
<dbReference type="Pfam" id="PF17746">
    <property type="entry name" value="SfsA_N"/>
    <property type="match status" value="1"/>
</dbReference>
<name>A0A382REV6_9ZZZZ</name>
<dbReference type="EMBL" id="UINC01121218">
    <property type="protein sequence ID" value="SVC96223.1"/>
    <property type="molecule type" value="Genomic_DNA"/>
</dbReference>
<evidence type="ECO:0000313" key="3">
    <source>
        <dbReference type="EMBL" id="SVC96223.1"/>
    </source>
</evidence>
<evidence type="ECO:0000259" key="2">
    <source>
        <dbReference type="Pfam" id="PF17746"/>
    </source>
</evidence>
<feature type="domain" description="Sugar fermentation stimulation protein C-terminal" evidence="1">
    <location>
        <begin position="126"/>
        <end position="264"/>
    </location>
</feature>
<dbReference type="Pfam" id="PF03749">
    <property type="entry name" value="SfsA"/>
    <property type="match status" value="1"/>
</dbReference>
<dbReference type="GO" id="GO:0003677">
    <property type="term" value="F:DNA binding"/>
    <property type="evidence" value="ECO:0007669"/>
    <property type="project" value="InterPro"/>
</dbReference>
<evidence type="ECO:0008006" key="4">
    <source>
        <dbReference type="Google" id="ProtNLM"/>
    </source>
</evidence>
<dbReference type="PANTHER" id="PTHR30545">
    <property type="entry name" value="SUGAR FERMENTATION STIMULATION PROTEIN A"/>
    <property type="match status" value="1"/>
</dbReference>
<dbReference type="CDD" id="cd22359">
    <property type="entry name" value="SfsA-like_bacterial"/>
    <property type="match status" value="1"/>
</dbReference>
<reference evidence="3" key="1">
    <citation type="submission" date="2018-05" db="EMBL/GenBank/DDBJ databases">
        <authorList>
            <person name="Lanie J.A."/>
            <person name="Ng W.-L."/>
            <person name="Kazmierczak K.M."/>
            <person name="Andrzejewski T.M."/>
            <person name="Davidsen T.M."/>
            <person name="Wayne K.J."/>
            <person name="Tettelin H."/>
            <person name="Glass J.I."/>
            <person name="Rusch D."/>
            <person name="Podicherti R."/>
            <person name="Tsui H.-C.T."/>
            <person name="Winkler M.E."/>
        </authorList>
    </citation>
    <scope>NUCLEOTIDE SEQUENCE</scope>
</reference>
<feature type="domain" description="SfsA N-terminal OB" evidence="2">
    <location>
        <begin position="56"/>
        <end position="122"/>
    </location>
</feature>
<proteinExistence type="inferred from homology"/>
<accession>A0A382REV6</accession>
<feature type="non-terminal residue" evidence="3">
    <location>
        <position position="1"/>
    </location>
</feature>
<evidence type="ECO:0000259" key="1">
    <source>
        <dbReference type="Pfam" id="PF03749"/>
    </source>
</evidence>
<dbReference type="Gene3D" id="2.40.50.580">
    <property type="match status" value="1"/>
</dbReference>
<dbReference type="PANTHER" id="PTHR30545:SF2">
    <property type="entry name" value="SUGAR FERMENTATION STIMULATION PROTEIN A"/>
    <property type="match status" value="1"/>
</dbReference>
<sequence length="276" mass="30854">VTFFGPSDIECAREYDVPLDYSTLSPGERDADCADDRARLSCGMQFPDPLIHGTLLRRYKRFLADILLDDGQEITAHCANPGAMLGLKQEGSEVWLSPSRNPKRKLKYSWELMHADGGLVGINTAHPNGLVEEAISAHKIDALAGYDSIRREVKYGQNSRVDLLLGDENRPDCYVEVKNVHLMRRPGLAEFPDSVTKRGAKHLVELGDMVKVGNRAVMFYLVQRTDCDRFTIAADIDPTYAKELKRAMAQGVEAICYDCSLDNRGIEVRAPLRLEL</sequence>
<dbReference type="HAMAP" id="MF_00095">
    <property type="entry name" value="SfsA"/>
    <property type="match status" value="1"/>
</dbReference>
<protein>
    <recommendedName>
        <fullName evidence="4">Sugar fermentation stimulation protein C-terminal domain-containing protein</fullName>
    </recommendedName>
</protein>
<dbReference type="InterPro" id="IPR041465">
    <property type="entry name" value="SfsA_N"/>
</dbReference>
<organism evidence="3">
    <name type="scientific">marine metagenome</name>
    <dbReference type="NCBI Taxonomy" id="408172"/>
    <lineage>
        <taxon>unclassified sequences</taxon>
        <taxon>metagenomes</taxon>
        <taxon>ecological metagenomes</taxon>
    </lineage>
</organism>
<dbReference type="NCBIfam" id="TIGR00230">
    <property type="entry name" value="sfsA"/>
    <property type="match status" value="1"/>
</dbReference>
<dbReference type="AlphaFoldDB" id="A0A382REV6"/>
<gene>
    <name evidence="3" type="ORF">METZ01_LOCUS349077</name>
</gene>
<dbReference type="InterPro" id="IPR040452">
    <property type="entry name" value="SfsA_C"/>
</dbReference>